<evidence type="ECO:0000313" key="2">
    <source>
        <dbReference type="Proteomes" id="UP001165367"/>
    </source>
</evidence>
<gene>
    <name evidence="1" type="ORF">LZZ85_01745</name>
</gene>
<organism evidence="1 2">
    <name type="scientific">Terrimonas ginsenosidimutans</name>
    <dbReference type="NCBI Taxonomy" id="2908004"/>
    <lineage>
        <taxon>Bacteria</taxon>
        <taxon>Pseudomonadati</taxon>
        <taxon>Bacteroidota</taxon>
        <taxon>Chitinophagia</taxon>
        <taxon>Chitinophagales</taxon>
        <taxon>Chitinophagaceae</taxon>
        <taxon>Terrimonas</taxon>
    </lineage>
</organism>
<keyword evidence="2" id="KW-1185">Reference proteome</keyword>
<dbReference type="EMBL" id="JAKLTR010000001">
    <property type="protein sequence ID" value="MCG2612975.1"/>
    <property type="molecule type" value="Genomic_DNA"/>
</dbReference>
<sequence>MQTVYLFRILKVICHHNRGVFIFTQLLDEDTTILVKEGSLLKGMSVYHYESLYPYKDDNGSPLLDVFVFRPTDWKMLTCTLFTEGEIVELVLVF</sequence>
<dbReference type="RefSeq" id="WP_237868201.1">
    <property type="nucleotide sequence ID" value="NZ_JAKLTR010000001.1"/>
</dbReference>
<reference evidence="1" key="1">
    <citation type="submission" date="2022-01" db="EMBL/GenBank/DDBJ databases">
        <authorList>
            <person name="Jo J.-H."/>
            <person name="Im W.-T."/>
        </authorList>
    </citation>
    <scope>NUCLEOTIDE SEQUENCE</scope>
    <source>
        <strain evidence="1">NA20</strain>
    </source>
</reference>
<accession>A0ABS9KL35</accession>
<evidence type="ECO:0000313" key="1">
    <source>
        <dbReference type="EMBL" id="MCG2612975.1"/>
    </source>
</evidence>
<dbReference type="Proteomes" id="UP001165367">
    <property type="component" value="Unassembled WGS sequence"/>
</dbReference>
<proteinExistence type="predicted"/>
<comment type="caution">
    <text evidence="1">The sequence shown here is derived from an EMBL/GenBank/DDBJ whole genome shotgun (WGS) entry which is preliminary data.</text>
</comment>
<name>A0ABS9KL35_9BACT</name>
<protein>
    <submittedName>
        <fullName evidence="1">Uncharacterized protein</fullName>
    </submittedName>
</protein>